<keyword evidence="1" id="KW-0812">Transmembrane</keyword>
<evidence type="ECO:0000313" key="3">
    <source>
        <dbReference type="Proteomes" id="UP000321577"/>
    </source>
</evidence>
<gene>
    <name evidence="2" type="ORF">BGE01nite_49150</name>
</gene>
<name>A0A512MFW2_9BACT</name>
<feature type="transmembrane region" description="Helical" evidence="1">
    <location>
        <begin position="51"/>
        <end position="69"/>
    </location>
</feature>
<comment type="caution">
    <text evidence="2">The sequence shown here is derived from an EMBL/GenBank/DDBJ whole genome shotgun (WGS) entry which is preliminary data.</text>
</comment>
<accession>A0A512MFW2</accession>
<keyword evidence="1" id="KW-0472">Membrane</keyword>
<organism evidence="2 3">
    <name type="scientific">Brevifollis gellanilyticus</name>
    <dbReference type="NCBI Taxonomy" id="748831"/>
    <lineage>
        <taxon>Bacteria</taxon>
        <taxon>Pseudomonadati</taxon>
        <taxon>Verrucomicrobiota</taxon>
        <taxon>Verrucomicrobiia</taxon>
        <taxon>Verrucomicrobiales</taxon>
        <taxon>Verrucomicrobiaceae</taxon>
    </lineage>
</organism>
<feature type="transmembrane region" description="Helical" evidence="1">
    <location>
        <begin position="99"/>
        <end position="121"/>
    </location>
</feature>
<keyword evidence="1" id="KW-1133">Transmembrane helix</keyword>
<dbReference type="AlphaFoldDB" id="A0A512MFW2"/>
<proteinExistence type="predicted"/>
<reference evidence="2 3" key="1">
    <citation type="submission" date="2019-07" db="EMBL/GenBank/DDBJ databases">
        <title>Whole genome shotgun sequence of Brevifollis gellanilyticus NBRC 108608.</title>
        <authorList>
            <person name="Hosoyama A."/>
            <person name="Uohara A."/>
            <person name="Ohji S."/>
            <person name="Ichikawa N."/>
        </authorList>
    </citation>
    <scope>NUCLEOTIDE SEQUENCE [LARGE SCALE GENOMIC DNA]</scope>
    <source>
        <strain evidence="2 3">NBRC 108608</strain>
    </source>
</reference>
<evidence type="ECO:0008006" key="4">
    <source>
        <dbReference type="Google" id="ProtNLM"/>
    </source>
</evidence>
<evidence type="ECO:0000313" key="2">
    <source>
        <dbReference type="EMBL" id="GEP45624.1"/>
    </source>
</evidence>
<evidence type="ECO:0000256" key="1">
    <source>
        <dbReference type="SAM" id="Phobius"/>
    </source>
</evidence>
<keyword evidence="3" id="KW-1185">Reference proteome</keyword>
<dbReference type="EMBL" id="BKAG01000054">
    <property type="protein sequence ID" value="GEP45624.1"/>
    <property type="molecule type" value="Genomic_DNA"/>
</dbReference>
<dbReference type="RefSeq" id="WP_146854689.1">
    <property type="nucleotide sequence ID" value="NZ_BKAG01000054.1"/>
</dbReference>
<dbReference type="Proteomes" id="UP000321577">
    <property type="component" value="Unassembled WGS sequence"/>
</dbReference>
<sequence>MAEDPKTGDVRRQTLLALDQARAEISVQAAELRHDLNPANAAREALSKHPAWVMLAAAGAGLTLSWLLLRRRPEPELPSRREVRQAVAEATRKKASNRVLGSLLPVSMIGPVAAMAVKAAFPYLMRAGLTYYQQRKNSSYPKP</sequence>
<protein>
    <recommendedName>
        <fullName evidence="4">DUF3618 domain-containing protein</fullName>
    </recommendedName>
</protein>